<dbReference type="EMBL" id="JAPESX010000216">
    <property type="protein sequence ID" value="KAJ8122523.1"/>
    <property type="molecule type" value="Genomic_DNA"/>
</dbReference>
<proteinExistence type="predicted"/>
<evidence type="ECO:0000313" key="1">
    <source>
        <dbReference type="EMBL" id="KAJ8122523.1"/>
    </source>
</evidence>
<sequence length="532" mass="57039">MPAPGDQHSSIANPFEEAKPRISEFTATEIATLQSRLEKQLGPEYLSSRSGPSGQKVHYIAAEKCIALANEVFGFNGWSSSIQNIQVDFVDENPQTLKISLGLSVIVRVTLRDGTFHEDIGYGHIENCKGKAAAFEKAKKEGTTDALKRALRNFGNVLGNCIYDKDYLSKVTKIKVAPTKFDEGNLHRHADFIKKEQDIVKVEPKAIADKSGDRTTSSGLSDALALEEDFGDFDMADFGVTEDGHPDEVVLPASHEHLTRSSDKPQNPVAGNTNDRNRQPMNGQPSKPMQPPSRPVAQPPRAPQTPNHHNQQSYRPAGQFQGRPNPQQQQPRPQAHTNAAAQYATGNNRTMTPPPNAASRPPGGMNVPGAAPNPNEPAAFFSARSVKDVPEGADPGTAVMVDRGVKLFDPHAESPSIRKTPWIDHKSTKPLSKGGVHVAPVKREPDQQRPAPGGPPNVVNPSLSHTRQIGAPGGAGSPLGNRGQYRPPTMKRPAPGGPESAASGGSRTPLTEVSTNGPPAPPGIDAKRQKMA</sequence>
<comment type="caution">
    <text evidence="1">The sequence shown here is derived from an EMBL/GenBank/DDBJ whole genome shotgun (WGS) entry which is preliminary data.</text>
</comment>
<organism evidence="1 2">
    <name type="scientific">Nemania bipapillata</name>
    <dbReference type="NCBI Taxonomy" id="110536"/>
    <lineage>
        <taxon>Eukaryota</taxon>
        <taxon>Fungi</taxon>
        <taxon>Dikarya</taxon>
        <taxon>Ascomycota</taxon>
        <taxon>Pezizomycotina</taxon>
        <taxon>Sordariomycetes</taxon>
        <taxon>Xylariomycetidae</taxon>
        <taxon>Xylariales</taxon>
        <taxon>Xylariaceae</taxon>
        <taxon>Nemania</taxon>
    </lineage>
</organism>
<evidence type="ECO:0000313" key="2">
    <source>
        <dbReference type="Proteomes" id="UP001153334"/>
    </source>
</evidence>
<accession>A0ACC2J4Y4</accession>
<reference evidence="1" key="1">
    <citation type="submission" date="2022-11" db="EMBL/GenBank/DDBJ databases">
        <title>Genome Sequence of Nemania bipapillata.</title>
        <authorList>
            <person name="Buettner E."/>
        </authorList>
    </citation>
    <scope>NUCLEOTIDE SEQUENCE</scope>
    <source>
        <strain evidence="1">CP14</strain>
    </source>
</reference>
<protein>
    <submittedName>
        <fullName evidence="1">Uncharacterized protein</fullName>
    </submittedName>
</protein>
<gene>
    <name evidence="1" type="ORF">ONZ43_g1303</name>
</gene>
<keyword evidence="2" id="KW-1185">Reference proteome</keyword>
<name>A0ACC2J4Y4_9PEZI</name>
<dbReference type="Proteomes" id="UP001153334">
    <property type="component" value="Unassembled WGS sequence"/>
</dbReference>